<keyword evidence="9" id="KW-0227">DNA damage</keyword>
<dbReference type="InterPro" id="IPR006642">
    <property type="entry name" value="Rad18_UBZ4"/>
</dbReference>
<dbReference type="GO" id="GO:0006281">
    <property type="term" value="P:DNA repair"/>
    <property type="evidence" value="ECO:0007669"/>
    <property type="project" value="UniProtKB-KW"/>
</dbReference>
<evidence type="ECO:0000256" key="9">
    <source>
        <dbReference type="ARBA" id="ARBA00022763"/>
    </source>
</evidence>
<dbReference type="GO" id="GO:0006513">
    <property type="term" value="P:protein monoubiquitination"/>
    <property type="evidence" value="ECO:0007669"/>
    <property type="project" value="InterPro"/>
</dbReference>
<feature type="compositionally biased region" description="Low complexity" evidence="20">
    <location>
        <begin position="239"/>
        <end position="268"/>
    </location>
</feature>
<keyword evidence="13" id="KW-0238">DNA-binding</keyword>
<feature type="compositionally biased region" description="Basic and acidic residues" evidence="20">
    <location>
        <begin position="269"/>
        <end position="279"/>
    </location>
</feature>
<dbReference type="SMART" id="SM00184">
    <property type="entry name" value="RING"/>
    <property type="match status" value="1"/>
</dbReference>
<dbReference type="Gene3D" id="3.30.40.10">
    <property type="entry name" value="Zinc/RING finger domain, C3HC4 (zinc finger)"/>
    <property type="match status" value="1"/>
</dbReference>
<feature type="compositionally biased region" description="Polar residues" evidence="20">
    <location>
        <begin position="138"/>
        <end position="151"/>
    </location>
</feature>
<keyword evidence="24" id="KW-1185">Reference proteome</keyword>
<evidence type="ECO:0000313" key="24">
    <source>
        <dbReference type="Proteomes" id="UP001209540"/>
    </source>
</evidence>
<dbReference type="InterPro" id="IPR001841">
    <property type="entry name" value="Znf_RING"/>
</dbReference>
<dbReference type="EMBL" id="JAIXMP010000009">
    <property type="protein sequence ID" value="KAI9268272.1"/>
    <property type="molecule type" value="Genomic_DNA"/>
</dbReference>
<evidence type="ECO:0000259" key="21">
    <source>
        <dbReference type="PROSITE" id="PS50089"/>
    </source>
</evidence>
<evidence type="ECO:0000256" key="14">
    <source>
        <dbReference type="ARBA" id="ARBA00023204"/>
    </source>
</evidence>
<keyword evidence="15" id="KW-0539">Nucleus</keyword>
<evidence type="ECO:0000256" key="11">
    <source>
        <dbReference type="ARBA" id="ARBA00022786"/>
    </source>
</evidence>
<evidence type="ECO:0000256" key="13">
    <source>
        <dbReference type="ARBA" id="ARBA00023125"/>
    </source>
</evidence>
<evidence type="ECO:0000256" key="8">
    <source>
        <dbReference type="ARBA" id="ARBA00022723"/>
    </source>
</evidence>
<evidence type="ECO:0000256" key="10">
    <source>
        <dbReference type="ARBA" id="ARBA00022771"/>
    </source>
</evidence>
<dbReference type="Pfam" id="PF13923">
    <property type="entry name" value="zf-C3HC4_2"/>
    <property type="match status" value="1"/>
</dbReference>
<comment type="catalytic activity">
    <reaction evidence="1">
        <text>S-ubiquitinyl-[E2 ubiquitin-conjugating enzyme]-L-cysteine + [acceptor protein]-L-lysine = [E2 ubiquitin-conjugating enzyme]-L-cysteine + N(6)-ubiquitinyl-[acceptor protein]-L-lysine.</text>
        <dbReference type="EC" id="2.3.2.27"/>
    </reaction>
</comment>
<dbReference type="SUPFAM" id="SSF57850">
    <property type="entry name" value="RING/U-box"/>
    <property type="match status" value="1"/>
</dbReference>
<evidence type="ECO:0000256" key="15">
    <source>
        <dbReference type="ARBA" id="ARBA00023242"/>
    </source>
</evidence>
<organism evidence="23 24">
    <name type="scientific">Phascolomyces articulosus</name>
    <dbReference type="NCBI Taxonomy" id="60185"/>
    <lineage>
        <taxon>Eukaryota</taxon>
        <taxon>Fungi</taxon>
        <taxon>Fungi incertae sedis</taxon>
        <taxon>Mucoromycota</taxon>
        <taxon>Mucoromycotina</taxon>
        <taxon>Mucoromycetes</taxon>
        <taxon>Mucorales</taxon>
        <taxon>Lichtheimiaceae</taxon>
        <taxon>Phascolomyces</taxon>
    </lineage>
</organism>
<keyword evidence="14" id="KW-0234">DNA repair</keyword>
<keyword evidence="10 19" id="KW-0863">Zinc-finger</keyword>
<keyword evidence="8" id="KW-0479">Metal-binding</keyword>
<evidence type="ECO:0000256" key="5">
    <source>
        <dbReference type="ARBA" id="ARBA00012483"/>
    </source>
</evidence>
<feature type="compositionally biased region" description="Pro residues" evidence="20">
    <location>
        <begin position="410"/>
        <end position="425"/>
    </location>
</feature>
<gene>
    <name evidence="23" type="ORF">BDA99DRAFT_505340</name>
</gene>
<dbReference type="GO" id="GO:0005634">
    <property type="term" value="C:nucleus"/>
    <property type="evidence" value="ECO:0007669"/>
    <property type="project" value="UniProtKB-SubCell"/>
</dbReference>
<feature type="domain" description="RING-type" evidence="21">
    <location>
        <begin position="24"/>
        <end position="63"/>
    </location>
</feature>
<evidence type="ECO:0000256" key="16">
    <source>
        <dbReference type="ARBA" id="ARBA00031783"/>
    </source>
</evidence>
<evidence type="ECO:0000256" key="12">
    <source>
        <dbReference type="ARBA" id="ARBA00022833"/>
    </source>
</evidence>
<evidence type="ECO:0000256" key="2">
    <source>
        <dbReference type="ARBA" id="ARBA00004123"/>
    </source>
</evidence>
<evidence type="ECO:0000256" key="7">
    <source>
        <dbReference type="ARBA" id="ARBA00022679"/>
    </source>
</evidence>
<dbReference type="PANTHER" id="PTHR14134">
    <property type="entry name" value="E3 UBIQUITIN-PROTEIN LIGASE RAD18"/>
    <property type="match status" value="1"/>
</dbReference>
<feature type="compositionally biased region" description="Polar residues" evidence="20">
    <location>
        <begin position="390"/>
        <end position="409"/>
    </location>
</feature>
<dbReference type="NCBIfam" id="TIGR00599">
    <property type="entry name" value="rad18"/>
    <property type="match status" value="1"/>
</dbReference>
<comment type="caution">
    <text evidence="23">The sequence shown here is derived from an EMBL/GenBank/DDBJ whole genome shotgun (WGS) entry which is preliminary data.</text>
</comment>
<dbReference type="AlphaFoldDB" id="A0AAD5K4B3"/>
<evidence type="ECO:0000256" key="17">
    <source>
        <dbReference type="ARBA" id="ARBA00074353"/>
    </source>
</evidence>
<evidence type="ECO:0000256" key="19">
    <source>
        <dbReference type="PROSITE-ProRule" id="PRU00175"/>
    </source>
</evidence>
<dbReference type="GO" id="GO:0006301">
    <property type="term" value="P:DNA damage tolerance"/>
    <property type="evidence" value="ECO:0007669"/>
    <property type="project" value="InterPro"/>
</dbReference>
<sequence>MEDIHDPTDFSDSCLQRLDRELRCAICKDLYATPMQLTTCIHSFCALCIRRRLAQERVCPACKTPADETKMIRNSVLDECVNTWRTAARQLVITLEKSQTQPQTQPQQQQPIKEKRSAPVIASGSSPSLAGIRRSTRIGKQQQQSPYNSVITLDDDDSDFREERPQQQQQPVQPSPPTLQTIPPVDTPSNNSDKITQESQVQCPICSQFMRQVVINEHLDRCMRGDHSIPQPPRQFLGQAASSSSSTVQNSNSSTIPTSSSNTVSPIINRRDSRQNKDLYGKKPVKLVYDMQKEKDLKKTLKDLGLPDHGDKQQMVWRHKEYVTLYYANLDAEHPKEGRALIRQLQEAEEGYTNGRQHSNAQQLNVEEHNRKYKNQFDELIANARKRARVQQQQSSTPSSLNDNTATTNPSPPSSLPLSSLPPPSSSSSSSSSAPTTENK</sequence>
<protein>
    <recommendedName>
        <fullName evidence="6">Postreplication repair E3 ubiquitin-protein ligase RAD18</fullName>
        <ecNumber evidence="5">2.3.2.27</ecNumber>
    </recommendedName>
    <alternativeName>
        <fullName evidence="17">Postreplication repair E3 ubiquitin-protein ligase rad18</fullName>
    </alternativeName>
    <alternativeName>
        <fullName evidence="16 18">RING-type E3 ubiquitin transferase RAD18</fullName>
    </alternativeName>
</protein>
<name>A0AAD5K4B3_9FUNG</name>
<comment type="subcellular location">
    <subcellularLocation>
        <location evidence="2">Nucleus</location>
    </subcellularLocation>
</comment>
<feature type="compositionally biased region" description="Low complexity" evidence="20">
    <location>
        <begin position="99"/>
        <end position="111"/>
    </location>
</feature>
<dbReference type="InterPro" id="IPR039577">
    <property type="entry name" value="Rad18"/>
</dbReference>
<keyword evidence="7" id="KW-0808">Transferase</keyword>
<evidence type="ECO:0000256" key="20">
    <source>
        <dbReference type="SAM" id="MobiDB-lite"/>
    </source>
</evidence>
<evidence type="ECO:0000256" key="4">
    <source>
        <dbReference type="ARBA" id="ARBA00009506"/>
    </source>
</evidence>
<dbReference type="GO" id="GO:0003697">
    <property type="term" value="F:single-stranded DNA binding"/>
    <property type="evidence" value="ECO:0007669"/>
    <property type="project" value="InterPro"/>
</dbReference>
<evidence type="ECO:0000313" key="23">
    <source>
        <dbReference type="EMBL" id="KAI9268272.1"/>
    </source>
</evidence>
<feature type="region of interest" description="Disordered" evidence="20">
    <location>
        <begin position="386"/>
        <end position="440"/>
    </location>
</feature>
<reference evidence="23" key="1">
    <citation type="journal article" date="2022" name="IScience">
        <title>Evolution of zygomycete secretomes and the origins of terrestrial fungal ecologies.</title>
        <authorList>
            <person name="Chang Y."/>
            <person name="Wang Y."/>
            <person name="Mondo S."/>
            <person name="Ahrendt S."/>
            <person name="Andreopoulos W."/>
            <person name="Barry K."/>
            <person name="Beard J."/>
            <person name="Benny G.L."/>
            <person name="Blankenship S."/>
            <person name="Bonito G."/>
            <person name="Cuomo C."/>
            <person name="Desiro A."/>
            <person name="Gervers K.A."/>
            <person name="Hundley H."/>
            <person name="Kuo A."/>
            <person name="LaButti K."/>
            <person name="Lang B.F."/>
            <person name="Lipzen A."/>
            <person name="O'Donnell K."/>
            <person name="Pangilinan J."/>
            <person name="Reynolds N."/>
            <person name="Sandor L."/>
            <person name="Smith M.E."/>
            <person name="Tsang A."/>
            <person name="Grigoriev I.V."/>
            <person name="Stajich J.E."/>
            <person name="Spatafora J.W."/>
        </authorList>
    </citation>
    <scope>NUCLEOTIDE SEQUENCE</scope>
    <source>
        <strain evidence="23">RSA 2281</strain>
    </source>
</reference>
<dbReference type="PANTHER" id="PTHR14134:SF2">
    <property type="entry name" value="E3 UBIQUITIN-PROTEIN LIGASE RAD18"/>
    <property type="match status" value="1"/>
</dbReference>
<evidence type="ECO:0000256" key="18">
    <source>
        <dbReference type="ARBA" id="ARBA00082369"/>
    </source>
</evidence>
<keyword evidence="12" id="KW-0862">Zinc</keyword>
<dbReference type="PROSITE" id="PS50800">
    <property type="entry name" value="SAP"/>
    <property type="match status" value="1"/>
</dbReference>
<reference evidence="23" key="2">
    <citation type="submission" date="2023-02" db="EMBL/GenBank/DDBJ databases">
        <authorList>
            <consortium name="DOE Joint Genome Institute"/>
            <person name="Mondo S.J."/>
            <person name="Chang Y."/>
            <person name="Wang Y."/>
            <person name="Ahrendt S."/>
            <person name="Andreopoulos W."/>
            <person name="Barry K."/>
            <person name="Beard J."/>
            <person name="Benny G.L."/>
            <person name="Blankenship S."/>
            <person name="Bonito G."/>
            <person name="Cuomo C."/>
            <person name="Desiro A."/>
            <person name="Gervers K.A."/>
            <person name="Hundley H."/>
            <person name="Kuo A."/>
            <person name="LaButti K."/>
            <person name="Lang B.F."/>
            <person name="Lipzen A."/>
            <person name="O'Donnell K."/>
            <person name="Pangilinan J."/>
            <person name="Reynolds N."/>
            <person name="Sandor L."/>
            <person name="Smith M.W."/>
            <person name="Tsang A."/>
            <person name="Grigoriev I.V."/>
            <person name="Stajich J.E."/>
            <person name="Spatafora J.W."/>
        </authorList>
    </citation>
    <scope>NUCLEOTIDE SEQUENCE</scope>
    <source>
        <strain evidence="23">RSA 2281</strain>
    </source>
</reference>
<dbReference type="GO" id="GO:0097505">
    <property type="term" value="C:Rad6-Rad18 complex"/>
    <property type="evidence" value="ECO:0007669"/>
    <property type="project" value="TreeGrafter"/>
</dbReference>
<dbReference type="SMART" id="SM00734">
    <property type="entry name" value="ZnF_Rad18"/>
    <property type="match status" value="1"/>
</dbReference>
<dbReference type="Gene3D" id="3.30.160.60">
    <property type="entry name" value="Classic Zinc Finger"/>
    <property type="match status" value="1"/>
</dbReference>
<dbReference type="SMART" id="SM00513">
    <property type="entry name" value="SAP"/>
    <property type="match status" value="1"/>
</dbReference>
<proteinExistence type="inferred from homology"/>
<dbReference type="Proteomes" id="UP001209540">
    <property type="component" value="Unassembled WGS sequence"/>
</dbReference>
<comment type="similarity">
    <text evidence="4">Belongs to the RAD18 family.</text>
</comment>
<dbReference type="FunFam" id="3.30.40.10:FF:000172">
    <property type="entry name" value="E3 ubiquitin-protein ligase RAD18"/>
    <property type="match status" value="1"/>
</dbReference>
<dbReference type="InterPro" id="IPR017907">
    <property type="entry name" value="Znf_RING_CS"/>
</dbReference>
<evidence type="ECO:0000259" key="22">
    <source>
        <dbReference type="PROSITE" id="PS50800"/>
    </source>
</evidence>
<dbReference type="EC" id="2.3.2.27" evidence="5"/>
<feature type="domain" description="SAP" evidence="22">
    <location>
        <begin position="289"/>
        <end position="323"/>
    </location>
</feature>
<feature type="compositionally biased region" description="Polar residues" evidence="20">
    <location>
        <begin position="187"/>
        <end position="196"/>
    </location>
</feature>
<accession>A0AAD5K4B3</accession>
<dbReference type="InterPro" id="IPR013083">
    <property type="entry name" value="Znf_RING/FYVE/PHD"/>
</dbReference>
<evidence type="ECO:0000256" key="6">
    <source>
        <dbReference type="ARBA" id="ARBA00015551"/>
    </source>
</evidence>
<keyword evidence="11" id="KW-0833">Ubl conjugation pathway</keyword>
<evidence type="ECO:0000256" key="3">
    <source>
        <dbReference type="ARBA" id="ARBA00004906"/>
    </source>
</evidence>
<evidence type="ECO:0000256" key="1">
    <source>
        <dbReference type="ARBA" id="ARBA00000900"/>
    </source>
</evidence>
<dbReference type="InterPro" id="IPR004580">
    <property type="entry name" value="Rad18_fungi"/>
</dbReference>
<dbReference type="PROSITE" id="PS00518">
    <property type="entry name" value="ZF_RING_1"/>
    <property type="match status" value="1"/>
</dbReference>
<dbReference type="GO" id="GO:0008270">
    <property type="term" value="F:zinc ion binding"/>
    <property type="evidence" value="ECO:0007669"/>
    <property type="project" value="UniProtKB-KW"/>
</dbReference>
<feature type="region of interest" description="Disordered" evidence="20">
    <location>
        <begin position="224"/>
        <end position="279"/>
    </location>
</feature>
<dbReference type="PROSITE" id="PS50089">
    <property type="entry name" value="ZF_RING_2"/>
    <property type="match status" value="1"/>
</dbReference>
<feature type="region of interest" description="Disordered" evidence="20">
    <location>
        <begin position="97"/>
        <end position="196"/>
    </location>
</feature>
<comment type="pathway">
    <text evidence="3">Protein modification; protein ubiquitination.</text>
</comment>
<dbReference type="GO" id="GO:0061630">
    <property type="term" value="F:ubiquitin protein ligase activity"/>
    <property type="evidence" value="ECO:0007669"/>
    <property type="project" value="UniProtKB-EC"/>
</dbReference>
<dbReference type="InterPro" id="IPR003034">
    <property type="entry name" value="SAP_dom"/>
</dbReference>